<keyword evidence="8 10" id="KW-0320">Glycogen biosynthesis</keyword>
<organism evidence="12 13">
    <name type="scientific">Larsenimonas suaedae</name>
    <dbReference type="NCBI Taxonomy" id="1851019"/>
    <lineage>
        <taxon>Bacteria</taxon>
        <taxon>Pseudomonadati</taxon>
        <taxon>Pseudomonadota</taxon>
        <taxon>Gammaproteobacteria</taxon>
        <taxon>Oceanospirillales</taxon>
        <taxon>Halomonadaceae</taxon>
        <taxon>Larsenimonas</taxon>
    </lineage>
</organism>
<keyword evidence="9 10" id="KW-0119">Carbohydrate metabolism</keyword>
<dbReference type="InterPro" id="IPR006047">
    <property type="entry name" value="GH13_cat_dom"/>
</dbReference>
<name>A0ABU1GTF7_9GAMM</name>
<dbReference type="Pfam" id="PF02922">
    <property type="entry name" value="CBM_48"/>
    <property type="match status" value="1"/>
</dbReference>
<dbReference type="NCBIfam" id="TIGR01515">
    <property type="entry name" value="branching_enzym"/>
    <property type="match status" value="1"/>
</dbReference>
<dbReference type="InterPro" id="IPR017853">
    <property type="entry name" value="GH"/>
</dbReference>
<evidence type="ECO:0000256" key="10">
    <source>
        <dbReference type="HAMAP-Rule" id="MF_00685"/>
    </source>
</evidence>
<evidence type="ECO:0000259" key="11">
    <source>
        <dbReference type="SMART" id="SM00642"/>
    </source>
</evidence>
<dbReference type="EMBL" id="JARWAO010000002">
    <property type="protein sequence ID" value="MDR5895312.1"/>
    <property type="molecule type" value="Genomic_DNA"/>
</dbReference>
<evidence type="ECO:0000256" key="3">
    <source>
        <dbReference type="ARBA" id="ARBA00004964"/>
    </source>
</evidence>
<evidence type="ECO:0000313" key="13">
    <source>
        <dbReference type="Proteomes" id="UP001269375"/>
    </source>
</evidence>
<comment type="similarity">
    <text evidence="4 10">Belongs to the glycosyl hydrolase 13 family. GlgB subfamily.</text>
</comment>
<evidence type="ECO:0000256" key="2">
    <source>
        <dbReference type="ARBA" id="ARBA00002953"/>
    </source>
</evidence>
<dbReference type="CDD" id="cd11322">
    <property type="entry name" value="AmyAc_Glg_BE"/>
    <property type="match status" value="1"/>
</dbReference>
<dbReference type="InterPro" id="IPR006407">
    <property type="entry name" value="GlgB"/>
</dbReference>
<dbReference type="EC" id="2.4.1.18" evidence="10"/>
<feature type="domain" description="Glycosyl hydrolase family 13 catalytic" evidence="11">
    <location>
        <begin position="256"/>
        <end position="625"/>
    </location>
</feature>
<dbReference type="InterPro" id="IPR044143">
    <property type="entry name" value="GlgB_N_E_set_prok"/>
</dbReference>
<accession>A0ABU1GTF7</accession>
<feature type="active site" description="Proton donor" evidence="10">
    <location>
        <position position="466"/>
    </location>
</feature>
<sequence>MNASLQSIPTITATEQDALDRLAQAAHGRPFEWLGPHEHSDHIMVRIMAPGAEGVDLVDHTGTRLACAEYASEGIFRACLPKHTPYQLKILWPGDIEQITEDAYRFDPWPGEMDIYLFGEGRHRELTHVFGAVETEIDGVAGVRFTLWAPNAHRVSLVGEFNQWDGRRHPMMKHESCGMWAIFVPHLRPGARYRFELLDANYQVRTKLDPLARQSGATHEVVSIVASNEPFRWHDDAWMARRAKRSMRTSPLSIYELHPLSWQRGEDGRFVDWDELSSRLIPWVADLGFTHIELMPITEHPFVGSWGYQPIGLFSPMSRMGSPESLSRFIDACHASGIGVIVDWVPAHFPADEYGLVQFDGTALFEHADPREGFHPDWNTLIYNVGRHEVRGFLIASALEWLERFHIDGLRVDAVASMLYRDYSREDDQWVPNRYGGRENLEVIDFLRELNDTVAERCSGVMMIAEESTAWPGVTAPTATGGLGFTFKWNMGWMHDTLSYMERDPFFRRHHHHELTFGLQYAFSENFVLPLSHDEVVHGKGSLLNKLPGDESLKLAGLRAYLAFMWAHPGKKLLFMGAELGQLKEWNHDLELEWNRLDEPGPKGLLRTLADLNRIYVSDPALHVRDADPGGFVWLVGDDTENSVLAFLRKAEPGKAPLLVVCNFTPVERPAYRIGVPIASLWFEVFNSDSELYNGSNIGNGGWVQARAEPSHGQPASLQLTLPPMSTLYLRQGDWPS</sequence>
<dbReference type="InterPro" id="IPR013780">
    <property type="entry name" value="Glyco_hydro_b"/>
</dbReference>
<keyword evidence="13" id="KW-1185">Reference proteome</keyword>
<protein>
    <recommendedName>
        <fullName evidence="10">1,4-alpha-glucan branching enzyme GlgB</fullName>
        <ecNumber evidence="10">2.4.1.18</ecNumber>
    </recommendedName>
    <alternativeName>
        <fullName evidence="10">1,4-alpha-D-glucan:1,4-alpha-D-glucan 6-glucosyl-transferase</fullName>
    </alternativeName>
    <alternativeName>
        <fullName evidence="10">Alpha-(1-&gt;4)-glucan branching enzyme</fullName>
    </alternativeName>
    <alternativeName>
        <fullName evidence="10">Glycogen branching enzyme</fullName>
        <shortName evidence="10">BE</shortName>
    </alternativeName>
</protein>
<evidence type="ECO:0000256" key="1">
    <source>
        <dbReference type="ARBA" id="ARBA00000826"/>
    </source>
</evidence>
<keyword evidence="7 10" id="KW-0808">Transferase</keyword>
<gene>
    <name evidence="10 12" type="primary">glgB</name>
    <name evidence="12" type="ORF">QC825_04370</name>
</gene>
<comment type="function">
    <text evidence="2 10">Catalyzes the formation of the alpha-1,6-glucosidic linkages in glycogen by scission of a 1,4-alpha-linked oligosaccharide from growing alpha-1,4-glucan chains and the subsequent attachment of the oligosaccharide to the alpha-1,6 position.</text>
</comment>
<dbReference type="InterPro" id="IPR004193">
    <property type="entry name" value="Glyco_hydro_13_N"/>
</dbReference>
<evidence type="ECO:0000256" key="4">
    <source>
        <dbReference type="ARBA" id="ARBA00009000"/>
    </source>
</evidence>
<comment type="subunit">
    <text evidence="10">Monomer.</text>
</comment>
<evidence type="ECO:0000256" key="5">
    <source>
        <dbReference type="ARBA" id="ARBA00022600"/>
    </source>
</evidence>
<dbReference type="Gene3D" id="3.20.20.80">
    <property type="entry name" value="Glycosidases"/>
    <property type="match status" value="1"/>
</dbReference>
<dbReference type="RefSeq" id="WP_251590864.1">
    <property type="nucleotide sequence ID" value="NZ_JAMLJI010000001.1"/>
</dbReference>
<dbReference type="HAMAP" id="MF_00685">
    <property type="entry name" value="GlgB"/>
    <property type="match status" value="1"/>
</dbReference>
<comment type="catalytic activity">
    <reaction evidence="1 10">
        <text>Transfers a segment of a (1-&gt;4)-alpha-D-glucan chain to a primary hydroxy group in a similar glucan chain.</text>
        <dbReference type="EC" id="2.4.1.18"/>
    </reaction>
</comment>
<comment type="pathway">
    <text evidence="3 10">Glycan biosynthesis; glycogen biosynthesis.</text>
</comment>
<evidence type="ECO:0000313" key="12">
    <source>
        <dbReference type="EMBL" id="MDR5895312.1"/>
    </source>
</evidence>
<dbReference type="Proteomes" id="UP001269375">
    <property type="component" value="Unassembled WGS sequence"/>
</dbReference>
<dbReference type="NCBIfam" id="NF008967">
    <property type="entry name" value="PRK12313.1"/>
    <property type="match status" value="1"/>
</dbReference>
<dbReference type="InterPro" id="IPR013783">
    <property type="entry name" value="Ig-like_fold"/>
</dbReference>
<dbReference type="PIRSF" id="PIRSF000463">
    <property type="entry name" value="GlgB"/>
    <property type="match status" value="1"/>
</dbReference>
<evidence type="ECO:0000256" key="6">
    <source>
        <dbReference type="ARBA" id="ARBA00022676"/>
    </source>
</evidence>
<dbReference type="Pfam" id="PF02806">
    <property type="entry name" value="Alpha-amylase_C"/>
    <property type="match status" value="1"/>
</dbReference>
<dbReference type="Gene3D" id="2.60.40.10">
    <property type="entry name" value="Immunoglobulins"/>
    <property type="match status" value="1"/>
</dbReference>
<dbReference type="SUPFAM" id="SSF81296">
    <property type="entry name" value="E set domains"/>
    <property type="match status" value="2"/>
</dbReference>
<dbReference type="SUPFAM" id="SSF51011">
    <property type="entry name" value="Glycosyl hydrolase domain"/>
    <property type="match status" value="1"/>
</dbReference>
<dbReference type="CDD" id="cd02855">
    <property type="entry name" value="E_set_GBE_prok_N"/>
    <property type="match status" value="1"/>
</dbReference>
<dbReference type="PANTHER" id="PTHR43651">
    <property type="entry name" value="1,4-ALPHA-GLUCAN-BRANCHING ENZYME"/>
    <property type="match status" value="1"/>
</dbReference>
<dbReference type="PANTHER" id="PTHR43651:SF3">
    <property type="entry name" value="1,4-ALPHA-GLUCAN-BRANCHING ENZYME"/>
    <property type="match status" value="1"/>
</dbReference>
<evidence type="ECO:0000256" key="8">
    <source>
        <dbReference type="ARBA" id="ARBA00023056"/>
    </source>
</evidence>
<evidence type="ECO:0000256" key="9">
    <source>
        <dbReference type="ARBA" id="ARBA00023277"/>
    </source>
</evidence>
<proteinExistence type="inferred from homology"/>
<evidence type="ECO:0000256" key="7">
    <source>
        <dbReference type="ARBA" id="ARBA00022679"/>
    </source>
</evidence>
<dbReference type="InterPro" id="IPR014756">
    <property type="entry name" value="Ig_E-set"/>
</dbReference>
<reference evidence="12 13" key="1">
    <citation type="submission" date="2023-04" db="EMBL/GenBank/DDBJ databases">
        <title>A long-awaited taxogenomic arrangement of the family Halomonadaceae.</title>
        <authorList>
            <person name="De La Haba R."/>
            <person name="Chuvochina M."/>
            <person name="Wittouck S."/>
            <person name="Arahal D.R."/>
            <person name="Sanchez-Porro C."/>
            <person name="Hugenholtz P."/>
            <person name="Ventosa A."/>
        </authorList>
    </citation>
    <scope>NUCLEOTIDE SEQUENCE [LARGE SCALE GENOMIC DNA]</scope>
    <source>
        <strain evidence="12 13">DSM 22428</strain>
    </source>
</reference>
<dbReference type="NCBIfam" id="NF003811">
    <property type="entry name" value="PRK05402.1"/>
    <property type="match status" value="1"/>
</dbReference>
<dbReference type="Pfam" id="PF22019">
    <property type="entry name" value="GlgB_N"/>
    <property type="match status" value="1"/>
</dbReference>
<comment type="caution">
    <text evidence="12">The sequence shown here is derived from an EMBL/GenBank/DDBJ whole genome shotgun (WGS) entry which is preliminary data.</text>
</comment>
<dbReference type="InterPro" id="IPR054169">
    <property type="entry name" value="GlgB_N"/>
</dbReference>
<keyword evidence="6 10" id="KW-0328">Glycosyltransferase</keyword>
<keyword evidence="5 10" id="KW-0321">Glycogen metabolism</keyword>
<dbReference type="InterPro" id="IPR037439">
    <property type="entry name" value="Branching_enzy"/>
</dbReference>
<dbReference type="SUPFAM" id="SSF51445">
    <property type="entry name" value="(Trans)glycosidases"/>
    <property type="match status" value="1"/>
</dbReference>
<dbReference type="SMART" id="SM00642">
    <property type="entry name" value="Aamy"/>
    <property type="match status" value="1"/>
</dbReference>
<dbReference type="GO" id="GO:0003844">
    <property type="term" value="F:1,4-alpha-glucan branching enzyme activity"/>
    <property type="evidence" value="ECO:0007669"/>
    <property type="project" value="UniProtKB-EC"/>
</dbReference>
<dbReference type="Gene3D" id="2.60.40.1180">
    <property type="entry name" value="Golgi alpha-mannosidase II"/>
    <property type="match status" value="1"/>
</dbReference>
<feature type="active site" description="Nucleophile" evidence="10">
    <location>
        <position position="413"/>
    </location>
</feature>
<dbReference type="Pfam" id="PF00128">
    <property type="entry name" value="Alpha-amylase"/>
    <property type="match status" value="1"/>
</dbReference>
<dbReference type="InterPro" id="IPR006048">
    <property type="entry name" value="A-amylase/branching_C"/>
</dbReference>